<keyword evidence="6 12" id="KW-0915">Sodium</keyword>
<feature type="binding site" evidence="12">
    <location>
        <position position="89"/>
    </location>
    <ligand>
        <name>Na(+)</name>
        <dbReference type="ChEBI" id="CHEBI:29101"/>
        <note>structural</note>
    </ligand>
</feature>
<feature type="transmembrane region" description="Helical" evidence="12">
    <location>
        <begin position="76"/>
        <end position="94"/>
    </location>
</feature>
<evidence type="ECO:0000256" key="12">
    <source>
        <dbReference type="HAMAP-Rule" id="MF_00454"/>
    </source>
</evidence>
<organism evidence="13 14">
    <name type="scientific">Puniceibacterium antarcticum</name>
    <dbReference type="NCBI Taxonomy" id="1206336"/>
    <lineage>
        <taxon>Bacteria</taxon>
        <taxon>Pseudomonadati</taxon>
        <taxon>Pseudomonadota</taxon>
        <taxon>Alphaproteobacteria</taxon>
        <taxon>Rhodobacterales</taxon>
        <taxon>Paracoccaceae</taxon>
        <taxon>Puniceibacterium</taxon>
    </lineage>
</organism>
<keyword evidence="3" id="KW-0997">Cell inner membrane</keyword>
<keyword evidence="12" id="KW-0479">Metal-binding</keyword>
<comment type="catalytic activity">
    <reaction evidence="11">
        <text>fluoride(in) = fluoride(out)</text>
        <dbReference type="Rhea" id="RHEA:76159"/>
        <dbReference type="ChEBI" id="CHEBI:17051"/>
    </reaction>
    <physiologicalReaction direction="left-to-right" evidence="11">
        <dbReference type="Rhea" id="RHEA:76160"/>
    </physiologicalReaction>
</comment>
<evidence type="ECO:0000256" key="2">
    <source>
        <dbReference type="ARBA" id="ARBA00022475"/>
    </source>
</evidence>
<name>A0A2G8RBM4_9RHOB</name>
<feature type="transmembrane region" description="Helical" evidence="12">
    <location>
        <begin position="106"/>
        <end position="132"/>
    </location>
</feature>
<evidence type="ECO:0000256" key="9">
    <source>
        <dbReference type="ARBA" id="ARBA00023303"/>
    </source>
</evidence>
<dbReference type="GO" id="GO:0005886">
    <property type="term" value="C:plasma membrane"/>
    <property type="evidence" value="ECO:0007669"/>
    <property type="project" value="UniProtKB-SubCell"/>
</dbReference>
<dbReference type="NCBIfam" id="TIGR00494">
    <property type="entry name" value="crcB"/>
    <property type="match status" value="1"/>
</dbReference>
<dbReference type="NCBIfam" id="NF010791">
    <property type="entry name" value="PRK14195.1"/>
    <property type="match status" value="1"/>
</dbReference>
<evidence type="ECO:0000256" key="4">
    <source>
        <dbReference type="ARBA" id="ARBA00022692"/>
    </source>
</evidence>
<evidence type="ECO:0000313" key="14">
    <source>
        <dbReference type="Proteomes" id="UP000231259"/>
    </source>
</evidence>
<dbReference type="HAMAP" id="MF_00454">
    <property type="entry name" value="FluC"/>
    <property type="match status" value="1"/>
</dbReference>
<keyword evidence="12" id="KW-0813">Transport</keyword>
<dbReference type="AlphaFoldDB" id="A0A2G8RBM4"/>
<evidence type="ECO:0000256" key="7">
    <source>
        <dbReference type="ARBA" id="ARBA00023065"/>
    </source>
</evidence>
<evidence type="ECO:0000256" key="8">
    <source>
        <dbReference type="ARBA" id="ARBA00023136"/>
    </source>
</evidence>
<evidence type="ECO:0000313" key="13">
    <source>
        <dbReference type="EMBL" id="PIL18975.1"/>
    </source>
</evidence>
<dbReference type="GO" id="GO:0140114">
    <property type="term" value="P:cellular detoxification of fluoride"/>
    <property type="evidence" value="ECO:0007669"/>
    <property type="project" value="UniProtKB-UniRule"/>
</dbReference>
<evidence type="ECO:0000256" key="3">
    <source>
        <dbReference type="ARBA" id="ARBA00022519"/>
    </source>
</evidence>
<dbReference type="GO" id="GO:0046872">
    <property type="term" value="F:metal ion binding"/>
    <property type="evidence" value="ECO:0007669"/>
    <property type="project" value="UniProtKB-KW"/>
</dbReference>
<protein>
    <recommendedName>
        <fullName evidence="12">Fluoride-specific ion channel FluC</fullName>
    </recommendedName>
</protein>
<comment type="similarity">
    <text evidence="10 12">Belongs to the fluoride channel Fluc/FEX (TC 1.A.43) family.</text>
</comment>
<proteinExistence type="inferred from homology"/>
<evidence type="ECO:0000256" key="11">
    <source>
        <dbReference type="ARBA" id="ARBA00035585"/>
    </source>
</evidence>
<evidence type="ECO:0000256" key="5">
    <source>
        <dbReference type="ARBA" id="ARBA00022989"/>
    </source>
</evidence>
<evidence type="ECO:0000256" key="10">
    <source>
        <dbReference type="ARBA" id="ARBA00035120"/>
    </source>
</evidence>
<dbReference type="NCBIfam" id="NF010805">
    <property type="entry name" value="PRK14209.1"/>
    <property type="match status" value="1"/>
</dbReference>
<keyword evidence="4 12" id="KW-0812">Transmembrane</keyword>
<comment type="caution">
    <text evidence="13">The sequence shown here is derived from an EMBL/GenBank/DDBJ whole genome shotgun (WGS) entry which is preliminary data.</text>
</comment>
<keyword evidence="14" id="KW-1185">Reference proteome</keyword>
<keyword evidence="5 12" id="KW-1133">Transmembrane helix</keyword>
<dbReference type="PANTHER" id="PTHR28259">
    <property type="entry name" value="FLUORIDE EXPORT PROTEIN 1-RELATED"/>
    <property type="match status" value="1"/>
</dbReference>
<dbReference type="GO" id="GO:0062054">
    <property type="term" value="F:fluoride channel activity"/>
    <property type="evidence" value="ECO:0007669"/>
    <property type="project" value="UniProtKB-UniRule"/>
</dbReference>
<sequence length="137" mass="13965">MTFDPSGAMHPGMVFTLIQVALGGALGASSRYLTGLATIRILGAGYPWGTLTVNIVGSFLMGVVVVALAQTGGNRYAPLLMTGFLGGFTTFSAFSLDAISMYERGAVGLAAGYVLASVILSLAALMAGLWVARGILA</sequence>
<dbReference type="EMBL" id="AWWI01000117">
    <property type="protein sequence ID" value="PIL18975.1"/>
    <property type="molecule type" value="Genomic_DNA"/>
</dbReference>
<feature type="transmembrane region" description="Helical" evidence="12">
    <location>
        <begin position="51"/>
        <end position="69"/>
    </location>
</feature>
<keyword evidence="2 12" id="KW-1003">Cell membrane</keyword>
<evidence type="ECO:0000256" key="6">
    <source>
        <dbReference type="ARBA" id="ARBA00023053"/>
    </source>
</evidence>
<keyword evidence="9 12" id="KW-0407">Ion channel</keyword>
<dbReference type="Proteomes" id="UP000231259">
    <property type="component" value="Unassembled WGS sequence"/>
</dbReference>
<comment type="function">
    <text evidence="12">Fluoride-specific ion channel. Important for reducing fluoride concentration in the cell, thus reducing its toxicity.</text>
</comment>
<feature type="binding site" evidence="12">
    <location>
        <position position="86"/>
    </location>
    <ligand>
        <name>Na(+)</name>
        <dbReference type="ChEBI" id="CHEBI:29101"/>
        <note>structural</note>
    </ligand>
</feature>
<reference evidence="13 14" key="1">
    <citation type="submission" date="2013-09" db="EMBL/GenBank/DDBJ databases">
        <title>Genome sequencing of Phaeobacter antarcticus sp. nov. SM1211.</title>
        <authorList>
            <person name="Zhang X.-Y."/>
            <person name="Liu C."/>
            <person name="Chen X.-L."/>
            <person name="Xie B.-B."/>
            <person name="Qin Q.-L."/>
            <person name="Rong J.-C."/>
            <person name="Zhang Y.-Z."/>
        </authorList>
    </citation>
    <scope>NUCLEOTIDE SEQUENCE [LARGE SCALE GENOMIC DNA]</scope>
    <source>
        <strain evidence="13 14">SM1211</strain>
    </source>
</reference>
<accession>A0A2G8RBM4</accession>
<dbReference type="Pfam" id="PF02537">
    <property type="entry name" value="CRCB"/>
    <property type="match status" value="1"/>
</dbReference>
<gene>
    <name evidence="12" type="primary">fluC</name>
    <name evidence="12" type="synonym">crcB</name>
    <name evidence="13" type="ORF">P775_17060</name>
</gene>
<keyword evidence="7 12" id="KW-0406">Ion transport</keyword>
<comment type="activity regulation">
    <text evidence="12">Na(+) is not transported, but it plays an essential structural role and its presence is essential for fluoride channel function.</text>
</comment>
<evidence type="ECO:0000256" key="1">
    <source>
        <dbReference type="ARBA" id="ARBA00004651"/>
    </source>
</evidence>
<dbReference type="PANTHER" id="PTHR28259:SF1">
    <property type="entry name" value="FLUORIDE EXPORT PROTEIN 1-RELATED"/>
    <property type="match status" value="1"/>
</dbReference>
<keyword evidence="8 12" id="KW-0472">Membrane</keyword>
<dbReference type="InterPro" id="IPR003691">
    <property type="entry name" value="FluC"/>
</dbReference>
<comment type="subcellular location">
    <subcellularLocation>
        <location evidence="1 12">Cell membrane</location>
        <topology evidence="1 12">Multi-pass membrane protein</topology>
    </subcellularLocation>
</comment>